<sequence>MAEGYLKISCHSPVAIVLDRFNGVSDATIWIYQAERYFNFYGFSKDMWLSLPYLYFDREALAWFNWLYRNKQFYDWKHFTDKLAGHYRQQIVTELELHSVTDLLLQMDANFTHMRHHLDNIQNTLSACFQKFSNTQARPNLAASLVDKYDVEEVAEQEIISALNKVNLNTTEHSEVPYKMLEPHVEKSKVLPKLLNSKGSSSTSIPFLSSVISFGYIETLGPICWTPKMTWTTQETMHPRCSLKCPIRILTLKSNIQ</sequence>
<accession>A0AAF0QND1</accession>
<organism evidence="1 2">
    <name type="scientific">Solanum verrucosum</name>
    <dbReference type="NCBI Taxonomy" id="315347"/>
    <lineage>
        <taxon>Eukaryota</taxon>
        <taxon>Viridiplantae</taxon>
        <taxon>Streptophyta</taxon>
        <taxon>Embryophyta</taxon>
        <taxon>Tracheophyta</taxon>
        <taxon>Spermatophyta</taxon>
        <taxon>Magnoliopsida</taxon>
        <taxon>eudicotyledons</taxon>
        <taxon>Gunneridae</taxon>
        <taxon>Pentapetalae</taxon>
        <taxon>asterids</taxon>
        <taxon>lamiids</taxon>
        <taxon>Solanales</taxon>
        <taxon>Solanaceae</taxon>
        <taxon>Solanoideae</taxon>
        <taxon>Solaneae</taxon>
        <taxon>Solanum</taxon>
    </lineage>
</organism>
<reference evidence="1" key="1">
    <citation type="submission" date="2023-08" db="EMBL/GenBank/DDBJ databases">
        <title>A de novo genome assembly of Solanum verrucosum Schlechtendal, a Mexican diploid species geographically isolated from the other diploid A-genome species in potato relatives.</title>
        <authorList>
            <person name="Hosaka K."/>
        </authorList>
    </citation>
    <scope>NUCLEOTIDE SEQUENCE</scope>
    <source>
        <tissue evidence="1">Young leaves</tissue>
    </source>
</reference>
<name>A0AAF0QND1_SOLVR</name>
<dbReference type="EMBL" id="CP133615">
    <property type="protein sequence ID" value="WMV24315.1"/>
    <property type="molecule type" value="Genomic_DNA"/>
</dbReference>
<protein>
    <recommendedName>
        <fullName evidence="3">Retrotransposon gag domain-containing protein</fullName>
    </recommendedName>
</protein>
<keyword evidence="2" id="KW-1185">Reference proteome</keyword>
<proteinExistence type="predicted"/>
<gene>
    <name evidence="1" type="ORF">MTR67_017700</name>
</gene>
<dbReference type="Proteomes" id="UP001234989">
    <property type="component" value="Chromosome 4"/>
</dbReference>
<evidence type="ECO:0008006" key="3">
    <source>
        <dbReference type="Google" id="ProtNLM"/>
    </source>
</evidence>
<evidence type="ECO:0000313" key="1">
    <source>
        <dbReference type="EMBL" id="WMV24315.1"/>
    </source>
</evidence>
<dbReference type="AlphaFoldDB" id="A0AAF0QND1"/>
<evidence type="ECO:0000313" key="2">
    <source>
        <dbReference type="Proteomes" id="UP001234989"/>
    </source>
</evidence>